<dbReference type="Gene3D" id="3.30.1360.40">
    <property type="match status" value="1"/>
</dbReference>
<sequence>MAITMENLVKQTDSKMNDTVNHLQSELMKVRTGKANPGMIEGVMVNYYGVPTPINQVANIAVADARTLSIQPWDKKVMNDIERAIIEANLGYNPMNDGEFIRIPVPPLTEERRKDLVKQAKGLGEDSKVSIRNVRKDAMDAIKKEIKNGYPEDAGKRLEGQIDDLVKSYYTTIDDTIAAKEKDILTI</sequence>
<dbReference type="RefSeq" id="WP_222581005.1">
    <property type="nucleotide sequence ID" value="NZ_JAHVHU010000014.1"/>
</dbReference>
<dbReference type="FunFam" id="3.30.1360.40:FF:000001">
    <property type="entry name" value="Ribosome-recycling factor"/>
    <property type="match status" value="1"/>
</dbReference>
<evidence type="ECO:0000313" key="9">
    <source>
        <dbReference type="Proteomes" id="UP000753961"/>
    </source>
</evidence>
<evidence type="ECO:0000259" key="7">
    <source>
        <dbReference type="Pfam" id="PF01765"/>
    </source>
</evidence>
<evidence type="ECO:0000256" key="1">
    <source>
        <dbReference type="ARBA" id="ARBA00004496"/>
    </source>
</evidence>
<evidence type="ECO:0000313" key="8">
    <source>
        <dbReference type="EMBL" id="MBY5959469.1"/>
    </source>
</evidence>
<evidence type="ECO:0000256" key="4">
    <source>
        <dbReference type="ARBA" id="ARBA00022917"/>
    </source>
</evidence>
<dbReference type="PANTHER" id="PTHR20982">
    <property type="entry name" value="RIBOSOME RECYCLING FACTOR"/>
    <property type="match status" value="1"/>
</dbReference>
<keyword evidence="3 6" id="KW-0963">Cytoplasm</keyword>
<dbReference type="Gene3D" id="1.10.132.20">
    <property type="entry name" value="Ribosome-recycling factor"/>
    <property type="match status" value="1"/>
</dbReference>
<proteinExistence type="inferred from homology"/>
<feature type="domain" description="Ribosome recycling factor" evidence="7">
    <location>
        <begin position="23"/>
        <end position="185"/>
    </location>
</feature>
<evidence type="ECO:0000256" key="6">
    <source>
        <dbReference type="HAMAP-Rule" id="MF_00040"/>
    </source>
</evidence>
<comment type="similarity">
    <text evidence="2 6">Belongs to the RRF family.</text>
</comment>
<dbReference type="CDD" id="cd00520">
    <property type="entry name" value="RRF"/>
    <property type="match status" value="1"/>
</dbReference>
<gene>
    <name evidence="6 8" type="primary">frr</name>
    <name evidence="8" type="ORF">KUV50_15060</name>
</gene>
<dbReference type="AlphaFoldDB" id="A0A953HNX0"/>
<evidence type="ECO:0000256" key="2">
    <source>
        <dbReference type="ARBA" id="ARBA00005912"/>
    </source>
</evidence>
<comment type="function">
    <text evidence="5 6">Responsible for the release of ribosomes from messenger RNA at the termination of protein biosynthesis. May increase the efficiency of translation by recycling ribosomes from one round of translation to another.</text>
</comment>
<dbReference type="InterPro" id="IPR002661">
    <property type="entry name" value="Ribosome_recyc_fac"/>
</dbReference>
<dbReference type="HAMAP" id="MF_00040">
    <property type="entry name" value="RRF"/>
    <property type="match status" value="1"/>
</dbReference>
<dbReference type="FunFam" id="1.10.132.20:FF:000001">
    <property type="entry name" value="Ribosome-recycling factor"/>
    <property type="match status" value="1"/>
</dbReference>
<dbReference type="PANTHER" id="PTHR20982:SF3">
    <property type="entry name" value="MITOCHONDRIAL RIBOSOME RECYCLING FACTOR PSEUDO 1"/>
    <property type="match status" value="1"/>
</dbReference>
<dbReference type="EMBL" id="JAHVHU010000014">
    <property type="protein sequence ID" value="MBY5959469.1"/>
    <property type="molecule type" value="Genomic_DNA"/>
</dbReference>
<reference evidence="8" key="1">
    <citation type="submission" date="2021-06" db="EMBL/GenBank/DDBJ databases">
        <title>44 bacteria genomes isolated from Dapeng, Shenzhen.</title>
        <authorList>
            <person name="Zheng W."/>
            <person name="Yu S."/>
            <person name="Huang Y."/>
        </authorList>
    </citation>
    <scope>NUCLEOTIDE SEQUENCE</scope>
    <source>
        <strain evidence="8">DP5N28-2</strain>
    </source>
</reference>
<dbReference type="GO" id="GO:0005737">
    <property type="term" value="C:cytoplasm"/>
    <property type="evidence" value="ECO:0007669"/>
    <property type="project" value="UniProtKB-SubCell"/>
</dbReference>
<dbReference type="GO" id="GO:0043023">
    <property type="term" value="F:ribosomal large subunit binding"/>
    <property type="evidence" value="ECO:0007669"/>
    <property type="project" value="TreeGrafter"/>
</dbReference>
<dbReference type="SUPFAM" id="SSF55194">
    <property type="entry name" value="Ribosome recycling factor, RRF"/>
    <property type="match status" value="1"/>
</dbReference>
<comment type="caution">
    <text evidence="8">The sequence shown here is derived from an EMBL/GenBank/DDBJ whole genome shotgun (WGS) entry which is preliminary data.</text>
</comment>
<comment type="subcellular location">
    <subcellularLocation>
        <location evidence="1 6">Cytoplasm</location>
    </subcellularLocation>
</comment>
<accession>A0A953HNX0</accession>
<dbReference type="Pfam" id="PF01765">
    <property type="entry name" value="RRF"/>
    <property type="match status" value="1"/>
</dbReference>
<dbReference type="InterPro" id="IPR023584">
    <property type="entry name" value="Ribosome_recyc_fac_dom"/>
</dbReference>
<dbReference type="NCBIfam" id="TIGR00496">
    <property type="entry name" value="frr"/>
    <property type="match status" value="1"/>
</dbReference>
<keyword evidence="4 6" id="KW-0648">Protein biosynthesis</keyword>
<evidence type="ECO:0000256" key="3">
    <source>
        <dbReference type="ARBA" id="ARBA00022490"/>
    </source>
</evidence>
<organism evidence="8 9">
    <name type="scientific">Membranihabitans marinus</name>
    <dbReference type="NCBI Taxonomy" id="1227546"/>
    <lineage>
        <taxon>Bacteria</taxon>
        <taxon>Pseudomonadati</taxon>
        <taxon>Bacteroidota</taxon>
        <taxon>Saprospiria</taxon>
        <taxon>Saprospirales</taxon>
        <taxon>Saprospiraceae</taxon>
        <taxon>Membranihabitans</taxon>
    </lineage>
</organism>
<dbReference type="GO" id="GO:0006415">
    <property type="term" value="P:translational termination"/>
    <property type="evidence" value="ECO:0007669"/>
    <property type="project" value="UniProtKB-UniRule"/>
</dbReference>
<dbReference type="Proteomes" id="UP000753961">
    <property type="component" value="Unassembled WGS sequence"/>
</dbReference>
<protein>
    <recommendedName>
        <fullName evidence="6">Ribosome-recycling factor</fullName>
        <shortName evidence="6">RRF</shortName>
    </recommendedName>
    <alternativeName>
        <fullName evidence="6">Ribosome-releasing factor</fullName>
    </alternativeName>
</protein>
<keyword evidence="9" id="KW-1185">Reference proteome</keyword>
<dbReference type="InterPro" id="IPR036191">
    <property type="entry name" value="RRF_sf"/>
</dbReference>
<evidence type="ECO:0000256" key="5">
    <source>
        <dbReference type="ARBA" id="ARBA00025050"/>
    </source>
</evidence>
<name>A0A953HNX0_9BACT</name>